<accession>A0ACC0ZBD9</accession>
<proteinExistence type="predicted"/>
<reference evidence="2" key="1">
    <citation type="journal article" date="2023" name="G3 (Bethesda)">
        <title>Genome assembly and association tests identify interacting loci associated with vigor, precocity, and sex in interspecific pistachio rootstocks.</title>
        <authorList>
            <person name="Palmer W."/>
            <person name="Jacygrad E."/>
            <person name="Sagayaradj S."/>
            <person name="Cavanaugh K."/>
            <person name="Han R."/>
            <person name="Bertier L."/>
            <person name="Beede B."/>
            <person name="Kafkas S."/>
            <person name="Golino D."/>
            <person name="Preece J."/>
            <person name="Michelmore R."/>
        </authorList>
    </citation>
    <scope>NUCLEOTIDE SEQUENCE [LARGE SCALE GENOMIC DNA]</scope>
</reference>
<dbReference type="Proteomes" id="UP001163603">
    <property type="component" value="Chromosome 2"/>
</dbReference>
<sequence length="650" mass="72518">MSLVSSHPFLLHHHCYHKQSPIFQRNFRTSNDKLTLRSTFNANYSLSFPTKTPQTQTQSQTPLSNNNTSTHDLNFLQEVTNLCQSKNLAKALFLLRENPRNAHAKEAMGVLLQACGQQKDIEIGKEVHKLVLASTQFRNDLVLNTRLITMYSMCGSPLDSRGVFDNLQTKNLFQWNAIVSGYTRNELYNDALNMFIELISGTELKPDNFTLPCVIKACGGIASVGFGYVIHGMAVKMGLIGDVFVGNALVAMYGKCGFVDEMVKVYEFMPQRNSVSWNSIIRGFSENGFASQSYEYFMKMMGSEEGLIPDVATLVTVLPVCAVEGDVEMGSLVHALAVKLGLNQELMVNNALVDMYSKCGHLAQAQILFDKNNDKNVVSWNTIIGAFSMAGDVCGTFDLLRRMQMEKEETKVNEVTILNVLTICLEKSELLSLKELHGYSLRHGFQNDELVANAFVAAYAKCGLLTSAEHVFYGMESRTVSSWNALIGGHAQNGDPSKALGLFIQMSNSGLEPDWFSIGSLLLACTHMKTLLYGKETHGFVLRNGLETDSFIAISLLSLYMHCEKLSSARVLFDAMNNKSLVSWNVIITGYSQNKLPDESLIIFRQMLSNRIQPWLRDNVMPFIEHKLFVGALLDLNRDMPKLDTSRKLG</sequence>
<protein>
    <submittedName>
        <fullName evidence="1">Uncharacterized protein</fullName>
    </submittedName>
</protein>
<comment type="caution">
    <text evidence="1">The sequence shown here is derived from an EMBL/GenBank/DDBJ whole genome shotgun (WGS) entry which is preliminary data.</text>
</comment>
<dbReference type="EMBL" id="CM047737">
    <property type="protein sequence ID" value="KAJ0047800.1"/>
    <property type="molecule type" value="Genomic_DNA"/>
</dbReference>
<name>A0ACC0ZBD9_9ROSI</name>
<evidence type="ECO:0000313" key="1">
    <source>
        <dbReference type="EMBL" id="KAJ0047800.1"/>
    </source>
</evidence>
<keyword evidence="2" id="KW-1185">Reference proteome</keyword>
<evidence type="ECO:0000313" key="2">
    <source>
        <dbReference type="Proteomes" id="UP001163603"/>
    </source>
</evidence>
<gene>
    <name evidence="1" type="ORF">Pint_16324</name>
</gene>
<organism evidence="1 2">
    <name type="scientific">Pistacia integerrima</name>
    <dbReference type="NCBI Taxonomy" id="434235"/>
    <lineage>
        <taxon>Eukaryota</taxon>
        <taxon>Viridiplantae</taxon>
        <taxon>Streptophyta</taxon>
        <taxon>Embryophyta</taxon>
        <taxon>Tracheophyta</taxon>
        <taxon>Spermatophyta</taxon>
        <taxon>Magnoliopsida</taxon>
        <taxon>eudicotyledons</taxon>
        <taxon>Gunneridae</taxon>
        <taxon>Pentapetalae</taxon>
        <taxon>rosids</taxon>
        <taxon>malvids</taxon>
        <taxon>Sapindales</taxon>
        <taxon>Anacardiaceae</taxon>
        <taxon>Pistacia</taxon>
    </lineage>
</organism>